<feature type="region of interest" description="Disordered" evidence="1">
    <location>
        <begin position="1"/>
        <end position="77"/>
    </location>
</feature>
<keyword evidence="3" id="KW-1185">Reference proteome</keyword>
<gene>
    <name evidence="2" type="ORF">EYF80_055876</name>
</gene>
<dbReference type="Proteomes" id="UP000314294">
    <property type="component" value="Unassembled WGS sequence"/>
</dbReference>
<proteinExistence type="predicted"/>
<evidence type="ECO:0000313" key="3">
    <source>
        <dbReference type="Proteomes" id="UP000314294"/>
    </source>
</evidence>
<accession>A0A4Z2EZD9</accession>
<dbReference type="EMBL" id="SRLO01002077">
    <property type="protein sequence ID" value="TNN33960.1"/>
    <property type="molecule type" value="Genomic_DNA"/>
</dbReference>
<organism evidence="2 3">
    <name type="scientific">Liparis tanakae</name>
    <name type="common">Tanaka's snailfish</name>
    <dbReference type="NCBI Taxonomy" id="230148"/>
    <lineage>
        <taxon>Eukaryota</taxon>
        <taxon>Metazoa</taxon>
        <taxon>Chordata</taxon>
        <taxon>Craniata</taxon>
        <taxon>Vertebrata</taxon>
        <taxon>Euteleostomi</taxon>
        <taxon>Actinopterygii</taxon>
        <taxon>Neopterygii</taxon>
        <taxon>Teleostei</taxon>
        <taxon>Neoteleostei</taxon>
        <taxon>Acanthomorphata</taxon>
        <taxon>Eupercaria</taxon>
        <taxon>Perciformes</taxon>
        <taxon>Cottioidei</taxon>
        <taxon>Cottales</taxon>
        <taxon>Liparidae</taxon>
        <taxon>Liparis</taxon>
    </lineage>
</organism>
<protein>
    <submittedName>
        <fullName evidence="2">Uncharacterized protein</fullName>
    </submittedName>
</protein>
<dbReference type="AlphaFoldDB" id="A0A4Z2EZD9"/>
<sequence length="233" mass="24991">MPADRTGGRSSPREEGALPGRRELSPGTSKVHRETFNAPRTPGRRKGFGPDRRRTAATPPRRHAATPPRRHAVTPPRRHAATYSLNVTVRQLVVMSVITIFPRKGRKDGNVSSSVFLSSEEDVKFMSSSSSSFTSSSSSSLVSVSLRVPVSVSSGVFATVRVSGLDLTTLRSIGSSWSGYPQSSGPTELRCPKFRVAAAAAAVSGALILLELRNLFVAPWSSPSGSDRCRFNP</sequence>
<evidence type="ECO:0000256" key="1">
    <source>
        <dbReference type="SAM" id="MobiDB-lite"/>
    </source>
</evidence>
<reference evidence="2 3" key="1">
    <citation type="submission" date="2019-03" db="EMBL/GenBank/DDBJ databases">
        <title>First draft genome of Liparis tanakae, snailfish: a comprehensive survey of snailfish specific genes.</title>
        <authorList>
            <person name="Kim W."/>
            <person name="Song I."/>
            <person name="Jeong J.-H."/>
            <person name="Kim D."/>
            <person name="Kim S."/>
            <person name="Ryu S."/>
            <person name="Song J.Y."/>
            <person name="Lee S.K."/>
        </authorList>
    </citation>
    <scope>NUCLEOTIDE SEQUENCE [LARGE SCALE GENOMIC DNA]</scope>
    <source>
        <tissue evidence="2">Muscle</tissue>
    </source>
</reference>
<feature type="compositionally biased region" description="Basic and acidic residues" evidence="1">
    <location>
        <begin position="11"/>
        <end position="24"/>
    </location>
</feature>
<evidence type="ECO:0000313" key="2">
    <source>
        <dbReference type="EMBL" id="TNN33960.1"/>
    </source>
</evidence>
<feature type="compositionally biased region" description="Basic residues" evidence="1">
    <location>
        <begin position="60"/>
        <end position="77"/>
    </location>
</feature>
<name>A0A4Z2EZD9_9TELE</name>
<comment type="caution">
    <text evidence="2">The sequence shown here is derived from an EMBL/GenBank/DDBJ whole genome shotgun (WGS) entry which is preliminary data.</text>
</comment>